<dbReference type="eggNOG" id="ENOG5033BHS">
    <property type="taxonomic scope" value="Bacteria"/>
</dbReference>
<feature type="compositionally biased region" description="Low complexity" evidence="1">
    <location>
        <begin position="58"/>
        <end position="74"/>
    </location>
</feature>
<accession>E7RGM3</accession>
<dbReference type="InterPro" id="IPR035218">
    <property type="entry name" value="DUF5327"/>
</dbReference>
<dbReference type="RefSeq" id="WP_008430448.1">
    <property type="nucleotide sequence ID" value="NZ_AEPB01000027.1"/>
</dbReference>
<dbReference type="Proteomes" id="UP000003052">
    <property type="component" value="Unassembled WGS sequence"/>
</dbReference>
<sequence length="92" mass="10065">MAIDTMRILNEIDKHTTRARSGDVAKARDSVAAIRALCDLLLEDDQPMSDIQAPRAVPLSSPQPQPQTQTQTLSAGNKLKEEDANGDSLFEF</sequence>
<evidence type="ECO:0008006" key="4">
    <source>
        <dbReference type="Google" id="ProtNLM"/>
    </source>
</evidence>
<evidence type="ECO:0000313" key="2">
    <source>
        <dbReference type="EMBL" id="EGA89998.1"/>
    </source>
</evidence>
<organism evidence="2 3">
    <name type="scientific">Planococcus donghaensis MPA1U2</name>
    <dbReference type="NCBI Taxonomy" id="933115"/>
    <lineage>
        <taxon>Bacteria</taxon>
        <taxon>Bacillati</taxon>
        <taxon>Bacillota</taxon>
        <taxon>Bacilli</taxon>
        <taxon>Bacillales</taxon>
        <taxon>Caryophanaceae</taxon>
        <taxon>Planococcus</taxon>
    </lineage>
</organism>
<dbReference type="Pfam" id="PF17261">
    <property type="entry name" value="DUF5327"/>
    <property type="match status" value="1"/>
</dbReference>
<dbReference type="EMBL" id="AEPB01000027">
    <property type="protein sequence ID" value="EGA89998.1"/>
    <property type="molecule type" value="Genomic_DNA"/>
</dbReference>
<name>E7RGM3_9BACL</name>
<dbReference type="OrthoDB" id="2361717at2"/>
<dbReference type="AlphaFoldDB" id="E7RGM3"/>
<feature type="region of interest" description="Disordered" evidence="1">
    <location>
        <begin position="49"/>
        <end position="92"/>
    </location>
</feature>
<comment type="caution">
    <text evidence="2">The sequence shown here is derived from an EMBL/GenBank/DDBJ whole genome shotgun (WGS) entry which is preliminary data.</text>
</comment>
<reference evidence="2 3" key="1">
    <citation type="journal article" date="2011" name="J. Bacteriol.">
        <title>The Draft Genome of Planococcus donghaensis MPA1U2 Reveals Nonsporulation Pathways Controlled by a Conserved Spo0A Regulon.</title>
        <authorList>
            <person name="Pearson M.D."/>
            <person name="Noller H.F."/>
        </authorList>
    </citation>
    <scope>NUCLEOTIDE SEQUENCE [LARGE SCALE GENOMIC DNA]</scope>
    <source>
        <strain evidence="2 3">MPA1U2</strain>
    </source>
</reference>
<evidence type="ECO:0000256" key="1">
    <source>
        <dbReference type="SAM" id="MobiDB-lite"/>
    </source>
</evidence>
<proteinExistence type="predicted"/>
<gene>
    <name evidence="2" type="ORF">GPDM_08105</name>
</gene>
<protein>
    <recommendedName>
        <fullName evidence="4">YwdI</fullName>
    </recommendedName>
</protein>
<evidence type="ECO:0000313" key="3">
    <source>
        <dbReference type="Proteomes" id="UP000003052"/>
    </source>
</evidence>